<dbReference type="AlphaFoldDB" id="B9Y9I7"/>
<dbReference type="Gene3D" id="2.60.120.260">
    <property type="entry name" value="Galactose-binding domain-like"/>
    <property type="match status" value="2"/>
</dbReference>
<dbReference type="InterPro" id="IPR008964">
    <property type="entry name" value="Invasin/intimin_cell_adhesion"/>
</dbReference>
<evidence type="ECO:0000313" key="2">
    <source>
        <dbReference type="EMBL" id="EEF67330.1"/>
    </source>
</evidence>
<dbReference type="Pfam" id="PF02368">
    <property type="entry name" value="Big_2"/>
    <property type="match status" value="1"/>
</dbReference>
<dbReference type="STRING" id="545696.HOLDEFILI_02493"/>
<dbReference type="Pfam" id="PF00754">
    <property type="entry name" value="F5_F8_type_C"/>
    <property type="match status" value="1"/>
</dbReference>
<dbReference type="SUPFAM" id="SSF49785">
    <property type="entry name" value="Galactose-binding domain-like"/>
    <property type="match status" value="2"/>
</dbReference>
<dbReference type="SUPFAM" id="SSF49373">
    <property type="entry name" value="Invasin/intimin cell-adhesion fragments"/>
    <property type="match status" value="1"/>
</dbReference>
<reference evidence="2 3" key="2">
    <citation type="submission" date="2009-02" db="EMBL/GenBank/DDBJ databases">
        <title>Draft genome sequence of Holdemania filiformis DSM 12042.</title>
        <authorList>
            <person name="Sudarsanam P."/>
            <person name="Ley R."/>
            <person name="Guruge J."/>
            <person name="Turnbaugh P.J."/>
            <person name="Mahowald M."/>
            <person name="Liep D."/>
            <person name="Gordon J."/>
        </authorList>
    </citation>
    <scope>NUCLEOTIDE SEQUENCE [LARGE SCALE GENOMIC DNA]</scope>
    <source>
        <strain evidence="2 3">DSM 12042</strain>
    </source>
</reference>
<dbReference type="SMART" id="SM00635">
    <property type="entry name" value="BID_2"/>
    <property type="match status" value="1"/>
</dbReference>
<gene>
    <name evidence="2" type="ORF">HOLDEFILI_02493</name>
</gene>
<comment type="caution">
    <text evidence="2">The sequence shown here is derived from an EMBL/GenBank/DDBJ whole genome shotgun (WGS) entry which is preliminary data.</text>
</comment>
<dbReference type="PROSITE" id="PS50022">
    <property type="entry name" value="FA58C_3"/>
    <property type="match status" value="1"/>
</dbReference>
<dbReference type="InterPro" id="IPR036691">
    <property type="entry name" value="Endo/exonu/phosph_ase_sf"/>
</dbReference>
<sequence>MEALSGAKQGERKMKLKKLSALLAAGLLCLTAVTGCSQTPAAPEKEATPTPSSDVTTMRVATWNIDSKAHPDIKEMSNIIHERGIEIMGFQEIDILNTRNDYDMAQDFVNDNYPYVHFAKGRDFADGYFGVGTTSSLEFQEISSVPIESTGSKATKTLERVVVEKEGKQIAFYVTHTSWENNDLRRRQFTEIIERLAADPIPYKILVADFNADQSLYEYDIFKDNYNVSNGKDGVWFDSFNGTDDSMKVMTVDNIITTKNINITHVETYHSDMADHDLMFADIELLDETAPMIEHDRALGQDVTATSTADDSHPYNMVDCDDKTVWQSGEGEQEVILTLDRPYNAKKLGIQWGEKAPENFSVETSVNGTDYVAVASGTKDTAEIALNGEVKYVKLVLDAVEGGSQIATLSFYGDWITPTAGSDASLLVNGDMESEEGWTLTNATEEGNAEFALTYEEAEAGNKAAKITKTGADAGDASIEQTVEVLPNERYQLSFMHKTDTLHSGNFCYEINQMDAEGNTISTHLAKLTDNLNMSADFRKFDYNVITAANAASVKIALHVVGEGEGSLWLDDVTFKEVVPTECVYVKADKTALKVGETATLSADVLPKSANDIHMNWVSLDESIATVDENGKVTANAAGKVLVGLLSDSDLLAESYVLITVE</sequence>
<dbReference type="eggNOG" id="COG3568">
    <property type="taxonomic scope" value="Bacteria"/>
</dbReference>
<proteinExistence type="predicted"/>
<dbReference type="Pfam" id="PF03372">
    <property type="entry name" value="Exo_endo_phos"/>
    <property type="match status" value="1"/>
</dbReference>
<dbReference type="HOGENOM" id="CLU_414347_0_0_9"/>
<dbReference type="InterPro" id="IPR008979">
    <property type="entry name" value="Galactose-bd-like_sf"/>
</dbReference>
<dbReference type="InterPro" id="IPR003343">
    <property type="entry name" value="Big_2"/>
</dbReference>
<organism evidence="2 3">
    <name type="scientific">Holdemania filiformis DSM 12042</name>
    <dbReference type="NCBI Taxonomy" id="545696"/>
    <lineage>
        <taxon>Bacteria</taxon>
        <taxon>Bacillati</taxon>
        <taxon>Bacillota</taxon>
        <taxon>Erysipelotrichia</taxon>
        <taxon>Erysipelotrichales</taxon>
        <taxon>Erysipelotrichaceae</taxon>
        <taxon>Holdemania</taxon>
    </lineage>
</organism>
<protein>
    <submittedName>
        <fullName evidence="2">F5/8 type C domain protein</fullName>
    </submittedName>
</protein>
<dbReference type="InterPro" id="IPR005135">
    <property type="entry name" value="Endo/exonuclease/phosphatase"/>
</dbReference>
<dbReference type="GO" id="GO:0003824">
    <property type="term" value="F:catalytic activity"/>
    <property type="evidence" value="ECO:0007669"/>
    <property type="project" value="InterPro"/>
</dbReference>
<evidence type="ECO:0000259" key="1">
    <source>
        <dbReference type="PROSITE" id="PS50022"/>
    </source>
</evidence>
<name>B9Y9I7_9FIRM</name>
<dbReference type="SUPFAM" id="SSF56219">
    <property type="entry name" value="DNase I-like"/>
    <property type="match status" value="1"/>
</dbReference>
<accession>B9Y9I7</accession>
<dbReference type="Gene3D" id="2.60.40.1080">
    <property type="match status" value="1"/>
</dbReference>
<dbReference type="InterPro" id="IPR000421">
    <property type="entry name" value="FA58C"/>
</dbReference>
<feature type="domain" description="F5/8 type C" evidence="1">
    <location>
        <begin position="286"/>
        <end position="414"/>
    </location>
</feature>
<dbReference type="Proteomes" id="UP000005950">
    <property type="component" value="Unassembled WGS sequence"/>
</dbReference>
<evidence type="ECO:0000313" key="3">
    <source>
        <dbReference type="Proteomes" id="UP000005950"/>
    </source>
</evidence>
<dbReference type="EMBL" id="ACCF01000144">
    <property type="protein sequence ID" value="EEF67330.1"/>
    <property type="molecule type" value="Genomic_DNA"/>
</dbReference>
<reference evidence="2 3" key="1">
    <citation type="submission" date="2008-12" db="EMBL/GenBank/DDBJ databases">
        <authorList>
            <person name="Fulton L."/>
            <person name="Clifton S."/>
            <person name="Fulton B."/>
            <person name="Xu J."/>
            <person name="Minx P."/>
            <person name="Pepin K.H."/>
            <person name="Johnson M."/>
            <person name="Bhonagiri V."/>
            <person name="Nash W.E."/>
            <person name="Mardis E.R."/>
            <person name="Wilson R.K."/>
        </authorList>
    </citation>
    <scope>NUCLEOTIDE SEQUENCE [LARGE SCALE GENOMIC DNA]</scope>
    <source>
        <strain evidence="2 3">DSM 12042</strain>
    </source>
</reference>
<dbReference type="Gene3D" id="3.60.10.10">
    <property type="entry name" value="Endonuclease/exonuclease/phosphatase"/>
    <property type="match status" value="1"/>
</dbReference>